<evidence type="ECO:0000256" key="1">
    <source>
        <dbReference type="ARBA" id="ARBA00022468"/>
    </source>
</evidence>
<feature type="compositionally biased region" description="Polar residues" evidence="3">
    <location>
        <begin position="55"/>
        <end position="72"/>
    </location>
</feature>
<feature type="compositionally biased region" description="Polar residues" evidence="3">
    <location>
        <begin position="787"/>
        <end position="800"/>
    </location>
</feature>
<organism evidence="5 6">
    <name type="scientific">Cronartium quercuum f. sp. fusiforme G11</name>
    <dbReference type="NCBI Taxonomy" id="708437"/>
    <lineage>
        <taxon>Eukaryota</taxon>
        <taxon>Fungi</taxon>
        <taxon>Dikarya</taxon>
        <taxon>Basidiomycota</taxon>
        <taxon>Pucciniomycotina</taxon>
        <taxon>Pucciniomycetes</taxon>
        <taxon>Pucciniales</taxon>
        <taxon>Coleosporiaceae</taxon>
        <taxon>Cronartium</taxon>
    </lineage>
</organism>
<dbReference type="Gene3D" id="1.10.10.750">
    <property type="entry name" value="Ypt/Rab-GAP domain of gyp1p, domain 1"/>
    <property type="match status" value="1"/>
</dbReference>
<comment type="caution">
    <text evidence="5">The sequence shown here is derived from an EMBL/GenBank/DDBJ whole genome shotgun (WGS) entry which is preliminary data.</text>
</comment>
<dbReference type="InterPro" id="IPR000195">
    <property type="entry name" value="Rab-GAP-TBC_dom"/>
</dbReference>
<feature type="compositionally biased region" description="Polar residues" evidence="3">
    <location>
        <begin position="211"/>
        <end position="221"/>
    </location>
</feature>
<dbReference type="SMART" id="SM00164">
    <property type="entry name" value="TBC"/>
    <property type="match status" value="1"/>
</dbReference>
<dbReference type="Gene3D" id="1.10.8.270">
    <property type="entry name" value="putative rabgap domain of human tbc1 domain family member 14 like domains"/>
    <property type="match status" value="1"/>
</dbReference>
<feature type="compositionally biased region" description="Polar residues" evidence="3">
    <location>
        <begin position="141"/>
        <end position="159"/>
    </location>
</feature>
<proteinExistence type="predicted"/>
<dbReference type="FunFam" id="1.10.10.750:FF:000003">
    <property type="entry name" value="GTPase activating protein (Evi5)"/>
    <property type="match status" value="1"/>
</dbReference>
<dbReference type="Gene3D" id="1.10.472.80">
    <property type="entry name" value="Ypt/Rab-GAP domain of gyp1p, domain 3"/>
    <property type="match status" value="1"/>
</dbReference>
<keyword evidence="2" id="KW-0175">Coiled coil</keyword>
<feature type="compositionally biased region" description="Polar residues" evidence="3">
    <location>
        <begin position="806"/>
        <end position="816"/>
    </location>
</feature>
<evidence type="ECO:0000259" key="4">
    <source>
        <dbReference type="PROSITE" id="PS50086"/>
    </source>
</evidence>
<evidence type="ECO:0000256" key="3">
    <source>
        <dbReference type="SAM" id="MobiDB-lite"/>
    </source>
</evidence>
<name>A0A9P6NB96_9BASI</name>
<accession>A0A9P6NB96</accession>
<feature type="compositionally biased region" description="Low complexity" evidence="3">
    <location>
        <begin position="79"/>
        <end position="88"/>
    </location>
</feature>
<dbReference type="Proteomes" id="UP000886653">
    <property type="component" value="Unassembled WGS sequence"/>
</dbReference>
<dbReference type="PANTHER" id="PTHR47219:SF9">
    <property type="entry name" value="GTPASE ACTIVATING PROTEIN AND CENTROSOME-ASSOCIATED, ISOFORM B"/>
    <property type="match status" value="1"/>
</dbReference>
<dbReference type="SUPFAM" id="SSF47923">
    <property type="entry name" value="Ypt/Rab-GAP domain of gyp1p"/>
    <property type="match status" value="2"/>
</dbReference>
<reference evidence="5" key="1">
    <citation type="submission" date="2013-11" db="EMBL/GenBank/DDBJ databases">
        <title>Genome sequence of the fusiform rust pathogen reveals effectors for host alternation and coevolution with pine.</title>
        <authorList>
            <consortium name="DOE Joint Genome Institute"/>
            <person name="Smith K."/>
            <person name="Pendleton A."/>
            <person name="Kubisiak T."/>
            <person name="Anderson C."/>
            <person name="Salamov A."/>
            <person name="Aerts A."/>
            <person name="Riley R."/>
            <person name="Clum A."/>
            <person name="Lindquist E."/>
            <person name="Ence D."/>
            <person name="Campbell M."/>
            <person name="Kronenberg Z."/>
            <person name="Feau N."/>
            <person name="Dhillon B."/>
            <person name="Hamelin R."/>
            <person name="Burleigh J."/>
            <person name="Smith J."/>
            <person name="Yandell M."/>
            <person name="Nelson C."/>
            <person name="Grigoriev I."/>
            <person name="Davis J."/>
        </authorList>
    </citation>
    <scope>NUCLEOTIDE SEQUENCE</scope>
    <source>
        <strain evidence="5">G11</strain>
    </source>
</reference>
<dbReference type="FunFam" id="1.10.8.270:FF:000001">
    <property type="entry name" value="TBC1 domain family member 1"/>
    <property type="match status" value="1"/>
</dbReference>
<evidence type="ECO:0000313" key="6">
    <source>
        <dbReference type="Proteomes" id="UP000886653"/>
    </source>
</evidence>
<feature type="region of interest" description="Disordered" evidence="3">
    <location>
        <begin position="1"/>
        <end position="277"/>
    </location>
</feature>
<feature type="domain" description="Rab-GAP TBC" evidence="4">
    <location>
        <begin position="411"/>
        <end position="595"/>
    </location>
</feature>
<evidence type="ECO:0000256" key="2">
    <source>
        <dbReference type="ARBA" id="ARBA00023054"/>
    </source>
</evidence>
<dbReference type="Pfam" id="PF23436">
    <property type="entry name" value="RabGap-TBC_2"/>
    <property type="match status" value="1"/>
</dbReference>
<keyword evidence="1" id="KW-0343">GTPase activation</keyword>
<dbReference type="AlphaFoldDB" id="A0A9P6NB96"/>
<evidence type="ECO:0000313" key="5">
    <source>
        <dbReference type="EMBL" id="KAG0141122.1"/>
    </source>
</evidence>
<dbReference type="InterPro" id="IPR035969">
    <property type="entry name" value="Rab-GAP_TBC_sf"/>
</dbReference>
<keyword evidence="6" id="KW-1185">Reference proteome</keyword>
<feature type="compositionally biased region" description="Pro residues" evidence="3">
    <location>
        <begin position="340"/>
        <end position="349"/>
    </location>
</feature>
<feature type="region of interest" description="Disordered" evidence="3">
    <location>
        <begin position="332"/>
        <end position="371"/>
    </location>
</feature>
<feature type="compositionally biased region" description="Low complexity" evidence="3">
    <location>
        <begin position="1"/>
        <end position="20"/>
    </location>
</feature>
<feature type="compositionally biased region" description="Polar residues" evidence="3">
    <location>
        <begin position="238"/>
        <end position="254"/>
    </location>
</feature>
<feature type="compositionally biased region" description="Polar residues" evidence="3">
    <location>
        <begin position="166"/>
        <end position="180"/>
    </location>
</feature>
<dbReference type="PANTHER" id="PTHR47219">
    <property type="entry name" value="RAB GTPASE-ACTIVATING PROTEIN 1-LIKE"/>
    <property type="match status" value="1"/>
</dbReference>
<dbReference type="EMBL" id="MU167401">
    <property type="protein sequence ID" value="KAG0141122.1"/>
    <property type="molecule type" value="Genomic_DNA"/>
</dbReference>
<gene>
    <name evidence="5" type="ORF">CROQUDRAFT_136313</name>
</gene>
<feature type="compositionally biased region" description="Pro residues" evidence="3">
    <location>
        <begin position="122"/>
        <end position="135"/>
    </location>
</feature>
<dbReference type="GO" id="GO:0031267">
    <property type="term" value="F:small GTPase binding"/>
    <property type="evidence" value="ECO:0007669"/>
    <property type="project" value="TreeGrafter"/>
</dbReference>
<dbReference type="GO" id="GO:0005096">
    <property type="term" value="F:GTPase activator activity"/>
    <property type="evidence" value="ECO:0007669"/>
    <property type="project" value="UniProtKB-KW"/>
</dbReference>
<dbReference type="InterPro" id="IPR050302">
    <property type="entry name" value="Rab_GAP_TBC_domain"/>
</dbReference>
<protein>
    <recommendedName>
        <fullName evidence="4">Rab-GAP TBC domain-containing protein</fullName>
    </recommendedName>
</protein>
<feature type="compositionally biased region" description="Basic and acidic residues" evidence="3">
    <location>
        <begin position="21"/>
        <end position="36"/>
    </location>
</feature>
<feature type="region of interest" description="Disordered" evidence="3">
    <location>
        <begin position="787"/>
        <end position="816"/>
    </location>
</feature>
<dbReference type="OrthoDB" id="295078at2759"/>
<sequence length="816" mass="89770">MSPSVSQCSAASDQSALSSAVDEHPDLFEAADNHEQNEEDEDDFYRPFNLRSIEALTTSSPNQTPLDSFSRPSTPPLPDATAAAPDLAILFTPSPVKTSQGERLLTGPSPVAHVCDRLVSSPPAPSQPESPPPVQVPTHSEPGNSGTSRQDSTTSTVWRSSLVPGNDSTGLPSMGLQNDPFTHKFASPFDSGTSSLLGQVTLVADEESSPCPLSSDSTQQVDRILPLASRGISDQEKSPPSQNLTSELGDQASDSPDMEDLKRPVPSTLGLTHSDLSSPDIQPTALFTPRSFNALVLTSPDDQDARRQSVVEGLSKLRQSFSCVQEEMMASSTKGLLPSAPVPDEPGAPPSSFDTPLHPTHVNQGSKSPILSSSSHLSMQIDWDFWGSVMNDYEQVAKEQPKQLSRAIQSGIPPVLRGMMWQLMSSSKDADLEAVYSQLLSKPCPHEKAIGRDLSRTYPQLEYFQEGGLGQDSLLAVCKAFSLYDPEVGYTQGLQFIIGPMLLNMPDEEAFCVLVRLMNSYDLRSHFIPNMPGLQLRLFQFDRILEDNLPHVHLHLLRQGIKSSMYASQWFLTLFGYRFPLELVSVVMDLVFAEGLEAVFRFALCLMKKNEHQICALGFDKLLDFLKLSLFEPYQSDDHQIGLSALTPGETRSAKSSDVLPITPDGTTHSTELAYPIQTPQPATTYRAHDFIKDALQIKITPLMLDQYASEWDSICKERNAHSIEIERLRQANTHLSAQVRRLESNLAQVNQEHCELVKQVVMAKLDREELEDELVKYKMAFAEMSHQQASEGSKQNRGSVVSLRSFGSATPSNMN</sequence>
<dbReference type="PROSITE" id="PS50086">
    <property type="entry name" value="TBC_RABGAP"/>
    <property type="match status" value="1"/>
</dbReference>